<reference evidence="2 3" key="1">
    <citation type="journal article" date="2021" name="Commun. Biol.">
        <title>The genome of Shorea leprosula (Dipterocarpaceae) highlights the ecological relevance of drought in aseasonal tropical rainforests.</title>
        <authorList>
            <person name="Ng K.K.S."/>
            <person name="Kobayashi M.J."/>
            <person name="Fawcett J.A."/>
            <person name="Hatakeyama M."/>
            <person name="Paape T."/>
            <person name="Ng C.H."/>
            <person name="Ang C.C."/>
            <person name="Tnah L.H."/>
            <person name="Lee C.T."/>
            <person name="Nishiyama T."/>
            <person name="Sese J."/>
            <person name="O'Brien M.J."/>
            <person name="Copetti D."/>
            <person name="Mohd Noor M.I."/>
            <person name="Ong R.C."/>
            <person name="Putra M."/>
            <person name="Sireger I.Z."/>
            <person name="Indrioko S."/>
            <person name="Kosugi Y."/>
            <person name="Izuno A."/>
            <person name="Isagi Y."/>
            <person name="Lee S.L."/>
            <person name="Shimizu K.K."/>
        </authorList>
    </citation>
    <scope>NUCLEOTIDE SEQUENCE [LARGE SCALE GENOMIC DNA]</scope>
    <source>
        <strain evidence="2">214</strain>
    </source>
</reference>
<dbReference type="AlphaFoldDB" id="A0AAV5KZQ2"/>
<accession>A0AAV5KZQ2</accession>
<dbReference type="Pfam" id="PF14223">
    <property type="entry name" value="Retrotran_gag_2"/>
    <property type="match status" value="1"/>
</dbReference>
<comment type="caution">
    <text evidence="2">The sequence shown here is derived from an EMBL/GenBank/DDBJ whole genome shotgun (WGS) entry which is preliminary data.</text>
</comment>
<dbReference type="InterPro" id="IPR054722">
    <property type="entry name" value="PolX-like_BBD"/>
</dbReference>
<protein>
    <recommendedName>
        <fullName evidence="1">Retrovirus-related Pol polyprotein from transposon TNT 1-94-like beta-barrel domain-containing protein</fullName>
    </recommendedName>
</protein>
<keyword evidence="3" id="KW-1185">Reference proteome</keyword>
<sequence>MALPLNVNIKLLNPDVVRLDRFDGTNYMHWKDKMTFLLTTRKVSYVLDPKLQPIPAPKENDSEGVKNARLKREEDELICHGHIINSLTDRLYDLYCNISSPQEIWIALEKEYKHENKVGMVIELNMANLTKSMDWWLDFGATVHVCNNKAQFKFYEDLKEPEEVLMGNNVITKVLGKGLVELKFTSGQKLTLNQTRPLYQKMATLWGKVILVMECSY</sequence>
<proteinExistence type="predicted"/>
<gene>
    <name evidence="2" type="ORF">SLEP1_g39058</name>
</gene>
<evidence type="ECO:0000259" key="1">
    <source>
        <dbReference type="Pfam" id="PF22936"/>
    </source>
</evidence>
<name>A0AAV5KZQ2_9ROSI</name>
<evidence type="ECO:0000313" key="3">
    <source>
        <dbReference type="Proteomes" id="UP001054252"/>
    </source>
</evidence>
<organism evidence="2 3">
    <name type="scientific">Rubroshorea leprosula</name>
    <dbReference type="NCBI Taxonomy" id="152421"/>
    <lineage>
        <taxon>Eukaryota</taxon>
        <taxon>Viridiplantae</taxon>
        <taxon>Streptophyta</taxon>
        <taxon>Embryophyta</taxon>
        <taxon>Tracheophyta</taxon>
        <taxon>Spermatophyta</taxon>
        <taxon>Magnoliopsida</taxon>
        <taxon>eudicotyledons</taxon>
        <taxon>Gunneridae</taxon>
        <taxon>Pentapetalae</taxon>
        <taxon>rosids</taxon>
        <taxon>malvids</taxon>
        <taxon>Malvales</taxon>
        <taxon>Dipterocarpaceae</taxon>
        <taxon>Rubroshorea</taxon>
    </lineage>
</organism>
<feature type="domain" description="Retrovirus-related Pol polyprotein from transposon TNT 1-94-like beta-barrel" evidence="1">
    <location>
        <begin position="135"/>
        <end position="194"/>
    </location>
</feature>
<dbReference type="EMBL" id="BPVZ01000086">
    <property type="protein sequence ID" value="GKV30219.1"/>
    <property type="molecule type" value="Genomic_DNA"/>
</dbReference>
<dbReference type="PANTHER" id="PTHR47592">
    <property type="entry name" value="PBF68 PROTEIN"/>
    <property type="match status" value="1"/>
</dbReference>
<dbReference type="PANTHER" id="PTHR47592:SF31">
    <property type="entry name" value="ZINC FINGER, CCHC-TYPE-RELATED"/>
    <property type="match status" value="1"/>
</dbReference>
<dbReference type="Pfam" id="PF22936">
    <property type="entry name" value="Pol_BBD"/>
    <property type="match status" value="1"/>
</dbReference>
<dbReference type="Proteomes" id="UP001054252">
    <property type="component" value="Unassembled WGS sequence"/>
</dbReference>
<evidence type="ECO:0000313" key="2">
    <source>
        <dbReference type="EMBL" id="GKV30219.1"/>
    </source>
</evidence>